<dbReference type="Pfam" id="PF06283">
    <property type="entry name" value="ThuA"/>
    <property type="match status" value="1"/>
</dbReference>
<gene>
    <name evidence="2" type="ORF">METZ01_LOCUS40799</name>
</gene>
<feature type="non-terminal residue" evidence="2">
    <location>
        <position position="266"/>
    </location>
</feature>
<proteinExistence type="predicted"/>
<feature type="domain" description="ThuA-like" evidence="1">
    <location>
        <begin position="6"/>
        <end position="256"/>
    </location>
</feature>
<dbReference type="InterPro" id="IPR029062">
    <property type="entry name" value="Class_I_gatase-like"/>
</dbReference>
<evidence type="ECO:0000259" key="1">
    <source>
        <dbReference type="Pfam" id="PF06283"/>
    </source>
</evidence>
<dbReference type="SUPFAM" id="SSF52317">
    <property type="entry name" value="Class I glutamine amidotransferase-like"/>
    <property type="match status" value="1"/>
</dbReference>
<reference evidence="2" key="1">
    <citation type="submission" date="2018-05" db="EMBL/GenBank/DDBJ databases">
        <authorList>
            <person name="Lanie J.A."/>
            <person name="Ng W.-L."/>
            <person name="Kazmierczak K.M."/>
            <person name="Andrzejewski T.M."/>
            <person name="Davidsen T.M."/>
            <person name="Wayne K.J."/>
            <person name="Tettelin H."/>
            <person name="Glass J.I."/>
            <person name="Rusch D."/>
            <person name="Podicherti R."/>
            <person name="Tsui H.-C.T."/>
            <person name="Winkler M.E."/>
        </authorList>
    </citation>
    <scope>NUCLEOTIDE SEQUENCE</scope>
</reference>
<feature type="non-terminal residue" evidence="2">
    <location>
        <position position="1"/>
    </location>
</feature>
<evidence type="ECO:0000313" key="2">
    <source>
        <dbReference type="EMBL" id="SUZ87945.1"/>
    </source>
</evidence>
<dbReference type="AlphaFoldDB" id="A0A381R890"/>
<organism evidence="2">
    <name type="scientific">marine metagenome</name>
    <dbReference type="NCBI Taxonomy" id="408172"/>
    <lineage>
        <taxon>unclassified sequences</taxon>
        <taxon>metagenomes</taxon>
        <taxon>ecological metagenomes</taxon>
    </lineage>
</organism>
<dbReference type="PANTHER" id="PTHR40469:SF2">
    <property type="entry name" value="GALACTOSE-BINDING DOMAIN-LIKE SUPERFAMILY PROTEIN"/>
    <property type="match status" value="1"/>
</dbReference>
<sequence length="266" mass="29713">VKRPRVAVITGGHRFDEEGFRAVFESLEVDWFQIEHPAAQALFSVDAASEIDVFVLYDMPGIEFTGHEPPARLHQPPDDYVKNFIALLERGQGMVFLHHAIAGWPAWPRYAQIVGGYFNYQSKGEHGLSRPDSGYRHGVRHTVEVVEIDHPVCAGLEPTFEIRDEVYLFTVFEGDVTPLMQSHHIFTADNFYSANLAIRGQRDSKKGWSHPDGSNLVAWAKRAGNSPVVYLQFGDGPDVYGDANYRKSVGNAISWVSSSGAHDWAS</sequence>
<dbReference type="Gene3D" id="3.40.50.880">
    <property type="match status" value="1"/>
</dbReference>
<name>A0A381R890_9ZZZZ</name>
<dbReference type="InterPro" id="IPR029010">
    <property type="entry name" value="ThuA-like"/>
</dbReference>
<dbReference type="PANTHER" id="PTHR40469">
    <property type="entry name" value="SECRETED GLYCOSYL HYDROLASE"/>
    <property type="match status" value="1"/>
</dbReference>
<dbReference type="EMBL" id="UINC01001747">
    <property type="protein sequence ID" value="SUZ87945.1"/>
    <property type="molecule type" value="Genomic_DNA"/>
</dbReference>
<accession>A0A381R890</accession>
<protein>
    <recommendedName>
        <fullName evidence="1">ThuA-like domain-containing protein</fullName>
    </recommendedName>
</protein>